<comment type="caution">
    <text evidence="2">The sequence shown here is derived from an EMBL/GenBank/DDBJ whole genome shotgun (WGS) entry which is preliminary data.</text>
</comment>
<name>A0ABW8WXD7_9CYAN</name>
<evidence type="ECO:0000313" key="2">
    <source>
        <dbReference type="EMBL" id="MFL9465600.1"/>
    </source>
</evidence>
<organism evidence="2 3">
    <name type="scientific">Scytonema tolypothrichoides VB-61278_2</name>
    <dbReference type="NCBI Taxonomy" id="3232314"/>
    <lineage>
        <taxon>Bacteria</taxon>
        <taxon>Bacillati</taxon>
        <taxon>Cyanobacteriota</taxon>
        <taxon>Cyanophyceae</taxon>
        <taxon>Nostocales</taxon>
        <taxon>Scytonemataceae</taxon>
        <taxon>Scytonema</taxon>
    </lineage>
</organism>
<dbReference type="EMBL" id="JBFQGM010000017">
    <property type="protein sequence ID" value="MFL9465600.1"/>
    <property type="molecule type" value="Genomic_DNA"/>
</dbReference>
<proteinExistence type="predicted"/>
<feature type="compositionally biased region" description="Basic and acidic residues" evidence="1">
    <location>
        <begin position="1"/>
        <end position="11"/>
    </location>
</feature>
<reference evidence="2 3" key="1">
    <citation type="submission" date="2024-07" db="EMBL/GenBank/DDBJ databases">
        <authorList>
            <person name="Tripathy S."/>
        </authorList>
    </citation>
    <scope>NUCLEOTIDE SEQUENCE [LARGE SCALE GENOMIC DNA]</scope>
    <source>
        <strain evidence="2 3">VB-61278_2</strain>
    </source>
</reference>
<sequence>MTPKDSLHPIEEQFTATSDSSSISMTDLDMSEDVPDLTQAPEPGVHVTLGDSTTNPLSPFPLSDDETTEELQTAEDTEQAQDPKLS</sequence>
<feature type="compositionally biased region" description="Acidic residues" evidence="1">
    <location>
        <begin position="63"/>
        <end position="79"/>
    </location>
</feature>
<feature type="compositionally biased region" description="Polar residues" evidence="1">
    <location>
        <begin position="14"/>
        <end position="25"/>
    </location>
</feature>
<accession>A0ABW8WXD7</accession>
<keyword evidence="3" id="KW-1185">Reference proteome</keyword>
<feature type="region of interest" description="Disordered" evidence="1">
    <location>
        <begin position="1"/>
        <end position="86"/>
    </location>
</feature>
<dbReference type="RefSeq" id="WP_237265888.1">
    <property type="nucleotide sequence ID" value="NZ_JBFQGM010000017.1"/>
</dbReference>
<evidence type="ECO:0000313" key="3">
    <source>
        <dbReference type="Proteomes" id="UP001628874"/>
    </source>
</evidence>
<protein>
    <submittedName>
        <fullName evidence="2">Uncharacterized protein</fullName>
    </submittedName>
</protein>
<dbReference type="Proteomes" id="UP001628874">
    <property type="component" value="Unassembled WGS sequence"/>
</dbReference>
<gene>
    <name evidence="2" type="ORF">AB0759_33905</name>
</gene>
<evidence type="ECO:0000256" key="1">
    <source>
        <dbReference type="SAM" id="MobiDB-lite"/>
    </source>
</evidence>